<dbReference type="EMBL" id="AJZD02000032">
    <property type="protein sequence ID" value="OEF94801.1"/>
    <property type="molecule type" value="Genomic_DNA"/>
</dbReference>
<dbReference type="Proteomes" id="UP000094802">
    <property type="component" value="Unassembled WGS sequence"/>
</dbReference>
<name>A0A1E5FWC5_VIBSP</name>
<protein>
    <submittedName>
        <fullName evidence="1">Uncharacterized protein</fullName>
    </submittedName>
</protein>
<sequence length="59" mass="6829">MLLIFYKTNGFLKTKLFLKNKTASQNQNKSVCFFILAINKKPCRIGRAFEFSLKANNII</sequence>
<gene>
    <name evidence="1" type="ORF">A142_03350</name>
</gene>
<dbReference type="AlphaFoldDB" id="A0A1E5FWC5"/>
<evidence type="ECO:0000313" key="2">
    <source>
        <dbReference type="Proteomes" id="UP000094802"/>
    </source>
</evidence>
<evidence type="ECO:0000313" key="1">
    <source>
        <dbReference type="EMBL" id="OEF94801.1"/>
    </source>
</evidence>
<comment type="caution">
    <text evidence="1">The sequence shown here is derived from an EMBL/GenBank/DDBJ whole genome shotgun (WGS) entry which is preliminary data.</text>
</comment>
<reference evidence="1 2" key="1">
    <citation type="journal article" date="2012" name="Science">
        <title>Ecological populations of bacteria act as socially cohesive units of antibiotic production and resistance.</title>
        <authorList>
            <person name="Cordero O.X."/>
            <person name="Wildschutte H."/>
            <person name="Kirkup B."/>
            <person name="Proehl S."/>
            <person name="Ngo L."/>
            <person name="Hussain F."/>
            <person name="Le Roux F."/>
            <person name="Mincer T."/>
            <person name="Polz M.F."/>
        </authorList>
    </citation>
    <scope>NUCLEOTIDE SEQUENCE [LARGE SCALE GENOMIC DNA]</scope>
    <source>
        <strain evidence="1 2">12E03</strain>
    </source>
</reference>
<organism evidence="1 2">
    <name type="scientific">Vibrio splendidus 12E03</name>
    <dbReference type="NCBI Taxonomy" id="1191305"/>
    <lineage>
        <taxon>Bacteria</taxon>
        <taxon>Pseudomonadati</taxon>
        <taxon>Pseudomonadota</taxon>
        <taxon>Gammaproteobacteria</taxon>
        <taxon>Vibrionales</taxon>
        <taxon>Vibrionaceae</taxon>
        <taxon>Vibrio</taxon>
    </lineage>
</organism>
<proteinExistence type="predicted"/>
<accession>A0A1E5FWC5</accession>